<evidence type="ECO:0000256" key="9">
    <source>
        <dbReference type="ARBA" id="ARBA00022840"/>
    </source>
</evidence>
<organism evidence="13 14">
    <name type="scientific">Isoptericola peretonis</name>
    <dbReference type="NCBI Taxonomy" id="2918523"/>
    <lineage>
        <taxon>Bacteria</taxon>
        <taxon>Bacillati</taxon>
        <taxon>Actinomycetota</taxon>
        <taxon>Actinomycetes</taxon>
        <taxon>Micrococcales</taxon>
        <taxon>Promicromonosporaceae</taxon>
        <taxon>Isoptericola</taxon>
    </lineage>
</organism>
<dbReference type="InterPro" id="IPR055180">
    <property type="entry name" value="HsdR_RecA-like_helicase_dom_2"/>
</dbReference>
<protein>
    <recommendedName>
        <fullName evidence="11">Type I restriction enzyme endonuclease subunit</fullName>
        <shortName evidence="11">R protein</shortName>
        <ecNumber evidence="11">3.1.21.3</ecNumber>
    </recommendedName>
</protein>
<dbReference type="EC" id="3.1.21.3" evidence="11"/>
<evidence type="ECO:0000256" key="11">
    <source>
        <dbReference type="RuleBase" id="RU364115"/>
    </source>
</evidence>
<reference evidence="13 14" key="1">
    <citation type="submission" date="2022-02" db="EMBL/GenBank/DDBJ databases">
        <title>The car tank lid bacteriome: a reservoir of bacteria with potential in bioremediation of fuel.</title>
        <authorList>
            <person name="Vidal-Verdu A."/>
            <person name="Gomez-Martinez D."/>
            <person name="Latorre-Perez A."/>
            <person name="Pereto J."/>
            <person name="Porcar M."/>
        </authorList>
    </citation>
    <scope>NUCLEOTIDE SEQUENCE [LARGE SCALE GENOMIC DNA]</scope>
    <source>
        <strain evidence="13 14">4D.3</strain>
    </source>
</reference>
<evidence type="ECO:0000259" key="12">
    <source>
        <dbReference type="PROSITE" id="PS51192"/>
    </source>
</evidence>
<accession>A0ABT0IYH9</accession>
<dbReference type="PANTHER" id="PTHR30195">
    <property type="entry name" value="TYPE I SITE-SPECIFIC DEOXYRIBONUCLEASE PROTEIN SUBUNIT M AND R"/>
    <property type="match status" value="1"/>
</dbReference>
<dbReference type="Proteomes" id="UP001651050">
    <property type="component" value="Unassembled WGS sequence"/>
</dbReference>
<dbReference type="SUPFAM" id="SSF52540">
    <property type="entry name" value="P-loop containing nucleoside triphosphate hydrolases"/>
    <property type="match status" value="2"/>
</dbReference>
<dbReference type="Pfam" id="PF22679">
    <property type="entry name" value="T1R_D3-like"/>
    <property type="match status" value="1"/>
</dbReference>
<keyword evidence="6 11" id="KW-0680">Restriction system</keyword>
<evidence type="ECO:0000256" key="5">
    <source>
        <dbReference type="ARBA" id="ARBA00022741"/>
    </source>
</evidence>
<dbReference type="Gene3D" id="3.90.1570.50">
    <property type="match status" value="1"/>
</dbReference>
<name>A0ABT0IYH9_9MICO</name>
<comment type="similarity">
    <text evidence="2 11">Belongs to the HsdR family.</text>
</comment>
<keyword evidence="8 11" id="KW-0378">Hydrolase</keyword>
<evidence type="ECO:0000256" key="4">
    <source>
        <dbReference type="ARBA" id="ARBA00022722"/>
    </source>
</evidence>
<dbReference type="InterPro" id="IPR014001">
    <property type="entry name" value="Helicase_ATP-bd"/>
</dbReference>
<dbReference type="Pfam" id="PF18766">
    <property type="entry name" value="SWI2_SNF2"/>
    <property type="match status" value="1"/>
</dbReference>
<dbReference type="InterPro" id="IPR004473">
    <property type="entry name" value="Restrct_endonuc_typeI_HsdR"/>
</dbReference>
<dbReference type="Gene3D" id="3.40.50.300">
    <property type="entry name" value="P-loop containing nucleotide triphosphate hydrolases"/>
    <property type="match status" value="2"/>
</dbReference>
<keyword evidence="9 11" id="KW-0067">ATP-binding</keyword>
<dbReference type="GO" id="GO:0004519">
    <property type="term" value="F:endonuclease activity"/>
    <property type="evidence" value="ECO:0007669"/>
    <property type="project" value="UniProtKB-KW"/>
</dbReference>
<dbReference type="Pfam" id="PF11867">
    <property type="entry name" value="T1RH-like_C"/>
    <property type="match status" value="1"/>
</dbReference>
<evidence type="ECO:0000256" key="2">
    <source>
        <dbReference type="ARBA" id="ARBA00008598"/>
    </source>
</evidence>
<keyword evidence="7 13" id="KW-0255">Endonuclease</keyword>
<dbReference type="InterPro" id="IPR007409">
    <property type="entry name" value="Restrct_endonuc_type1_HsdR_N"/>
</dbReference>
<comment type="caution">
    <text evidence="13">The sequence shown here is derived from an EMBL/GenBank/DDBJ whole genome shotgun (WGS) entry which is preliminary data.</text>
</comment>
<proteinExistence type="inferred from homology"/>
<evidence type="ECO:0000313" key="14">
    <source>
        <dbReference type="Proteomes" id="UP001651050"/>
    </source>
</evidence>
<dbReference type="PROSITE" id="PS51192">
    <property type="entry name" value="HELICASE_ATP_BIND_1"/>
    <property type="match status" value="1"/>
</dbReference>
<evidence type="ECO:0000256" key="10">
    <source>
        <dbReference type="ARBA" id="ARBA00023125"/>
    </source>
</evidence>
<dbReference type="EMBL" id="JALQCY010000001">
    <property type="protein sequence ID" value="MCK9792312.1"/>
    <property type="molecule type" value="Genomic_DNA"/>
</dbReference>
<keyword evidence="5 11" id="KW-0547">Nucleotide-binding</keyword>
<gene>
    <name evidence="13" type="ORF">M1843_00945</name>
</gene>
<evidence type="ECO:0000256" key="8">
    <source>
        <dbReference type="ARBA" id="ARBA00022801"/>
    </source>
</evidence>
<dbReference type="Pfam" id="PF04313">
    <property type="entry name" value="HSDR_N"/>
    <property type="match status" value="1"/>
</dbReference>
<dbReference type="CDD" id="cd18800">
    <property type="entry name" value="SF2_C_EcoR124I-like"/>
    <property type="match status" value="1"/>
</dbReference>
<dbReference type="RefSeq" id="WP_416342187.1">
    <property type="nucleotide sequence ID" value="NZ_JALQCY010000001.1"/>
</dbReference>
<feature type="domain" description="Helicase ATP-binding" evidence="12">
    <location>
        <begin position="318"/>
        <end position="493"/>
    </location>
</feature>
<dbReference type="NCBIfam" id="TIGR00348">
    <property type="entry name" value="hsdR"/>
    <property type="match status" value="1"/>
</dbReference>
<evidence type="ECO:0000256" key="3">
    <source>
        <dbReference type="ARBA" id="ARBA00011296"/>
    </source>
</evidence>
<dbReference type="PANTHER" id="PTHR30195:SF15">
    <property type="entry name" value="TYPE I RESTRICTION ENZYME HINDI ENDONUCLEASE SUBUNIT"/>
    <property type="match status" value="1"/>
</dbReference>
<dbReference type="InterPro" id="IPR040980">
    <property type="entry name" value="SWI2_SNF2"/>
</dbReference>
<keyword evidence="4" id="KW-0540">Nuclease</keyword>
<evidence type="ECO:0000313" key="13">
    <source>
        <dbReference type="EMBL" id="MCK9792312.1"/>
    </source>
</evidence>
<evidence type="ECO:0000256" key="7">
    <source>
        <dbReference type="ARBA" id="ARBA00022759"/>
    </source>
</evidence>
<dbReference type="InterPro" id="IPR021810">
    <property type="entry name" value="T1RH-like_C"/>
</dbReference>
<dbReference type="InterPro" id="IPR027417">
    <property type="entry name" value="P-loop_NTPase"/>
</dbReference>
<comment type="function">
    <text evidence="11">Subunit R is required for both nuclease and ATPase activities, but not for modification.</text>
</comment>
<sequence length="1100" mass="121206">MRPHEADWEQLALDHLAEPLGWQPLRGQQVMPGALSDVGHPGYAALGPQPQRESWSELAIPSRMRAAARRLNPEVPREYLEQALAEILRPTSQDAMTENKRIHDVLVHGYRIGYVDDGREQTATVRLVSAHEHENEWLVVNQVRVVDGDVERRFDVVLYLNGMPVVIVELKNAGSPHADISAAHAQLGTYLRELPMTFRFCVLTVISDGVVAKYGTPFTPLNHYAPWNVDDDGRVVGPDGRPEGDRSLHLVHDDGLLGELEARTPLQVTLDGLFNPERFGQLLRGFVAFDADEDGLHKRVAKPHQYFAVTKAVAATADAVRGDGRAGVVWHTQGSGKSMEMELYAAAIARHPALENPTIVVITDRTDLDDQLFQTFARSQLLAEQPRQVSRRSELRSELANRTTGGIYFTTLQKFGLTAEEKRAGRKHPVLSERRNIVLVVDEAHRSHYDDLDGYAWHLKNALPNATLIAFTGTPVTGERDTEAVFGDVIDVYDLTRAVADGATVPVYFESRLVKVGFPADVDPTAIDTAADEATAGLDDAERARIERSVAVVNAVYGAPARLKTLAHDLVDHWEARRDAVAELVRPASAVGQGVGGGAPGKALVVAGTREICARLYEQIVALRPDWHSDDVTRGRVKVVYSGDAGDQPPIADHVRRDGENTLIKNRLKDPGDELEIVIVKDMLLTGFDAPPLHTLYLDRPLRGALLMQTLARVNRTFRGKDAGVLVAYAPVAENLAAALAQYTVRDQAEKPVGTPLDEVAEATRGLVLVLRELVEPTGWRARLREVGAGGREYIGVVLDVVSWLRNPRTPQNRAPADSDAEPVGDAYRRRAQALSRAWSASGRHESLADLADEARFYEEVRVWMGKLDAEERQASGQPIPEDVQRLLNQLTATSVDARDVVDVYGAAGLESPRLDQLDADFLAKAQDAPHPQITIEALRALVTAEARTATAGNLVRREAFSERLSQLMLKYTNANLTSAEVIAALVEMARDVVAESKRGERFDPPLGHDELALYDAVAQNESAALLQGDDKLAEIARDLIAVLRRDVKTDWTVRDDVKAKLRSSIKRLLIKHRYPPDQQPEAIRLVMAQMEAMAPRYAA</sequence>
<dbReference type="CDD" id="cd22332">
    <property type="entry name" value="HsdR_N"/>
    <property type="match status" value="1"/>
</dbReference>
<evidence type="ECO:0000256" key="1">
    <source>
        <dbReference type="ARBA" id="ARBA00000851"/>
    </source>
</evidence>
<keyword evidence="14" id="KW-1185">Reference proteome</keyword>
<comment type="subunit">
    <text evidence="3 11">The type I restriction/modification system is composed of three polypeptides R, M and S.</text>
</comment>
<keyword evidence="10 11" id="KW-0238">DNA-binding</keyword>
<evidence type="ECO:0000256" key="6">
    <source>
        <dbReference type="ARBA" id="ARBA00022747"/>
    </source>
</evidence>
<comment type="catalytic activity">
    <reaction evidence="1 11">
        <text>Endonucleolytic cleavage of DNA to give random double-stranded fragments with terminal 5'-phosphates, ATP is simultaneously hydrolyzed.</text>
        <dbReference type="EC" id="3.1.21.3"/>
    </reaction>
</comment>
<dbReference type="SMART" id="SM00487">
    <property type="entry name" value="DEXDc"/>
    <property type="match status" value="1"/>
</dbReference>
<dbReference type="InterPro" id="IPR051268">
    <property type="entry name" value="Type-I_R_enzyme_R_subunit"/>
</dbReference>